<dbReference type="GO" id="GO:0005886">
    <property type="term" value="C:plasma membrane"/>
    <property type="evidence" value="ECO:0007669"/>
    <property type="project" value="TreeGrafter"/>
</dbReference>
<dbReference type="PROSITE" id="PS51485">
    <property type="entry name" value="PHYTOCYANIN"/>
    <property type="match status" value="1"/>
</dbReference>
<evidence type="ECO:0000313" key="6">
    <source>
        <dbReference type="Proteomes" id="UP000197138"/>
    </source>
</evidence>
<reference evidence="5" key="2">
    <citation type="submission" date="2017-06" db="EMBL/GenBank/DDBJ databases">
        <title>The pomegranate genome and the genomics of punicalagin biosynthesis.</title>
        <authorList>
            <person name="Xu C."/>
        </authorList>
    </citation>
    <scope>NUCLEOTIDE SEQUENCE [LARGE SCALE GENOMIC DNA]</scope>
    <source>
        <tissue evidence="5">Fresh leaf</tissue>
    </source>
</reference>
<evidence type="ECO:0000313" key="8">
    <source>
        <dbReference type="RefSeq" id="XP_031387715.1"/>
    </source>
</evidence>
<organism evidence="5 6">
    <name type="scientific">Punica granatum</name>
    <name type="common">Pomegranate</name>
    <dbReference type="NCBI Taxonomy" id="22663"/>
    <lineage>
        <taxon>Eukaryota</taxon>
        <taxon>Viridiplantae</taxon>
        <taxon>Streptophyta</taxon>
        <taxon>Embryophyta</taxon>
        <taxon>Tracheophyta</taxon>
        <taxon>Spermatophyta</taxon>
        <taxon>Magnoliopsida</taxon>
        <taxon>eudicotyledons</taxon>
        <taxon>Gunneridae</taxon>
        <taxon>Pentapetalae</taxon>
        <taxon>rosids</taxon>
        <taxon>malvids</taxon>
        <taxon>Myrtales</taxon>
        <taxon>Lythraceae</taxon>
        <taxon>Punica</taxon>
    </lineage>
</organism>
<dbReference type="InterPro" id="IPR003245">
    <property type="entry name" value="Phytocyanin_dom"/>
</dbReference>
<evidence type="ECO:0000259" key="4">
    <source>
        <dbReference type="PROSITE" id="PS51485"/>
    </source>
</evidence>
<dbReference type="AlphaFoldDB" id="A0A218W0U7"/>
<gene>
    <name evidence="8" type="primary">LOC116200895</name>
    <name evidence="5" type="ORF">CDL15_Pgr015355</name>
</gene>
<dbReference type="Proteomes" id="UP000197138">
    <property type="component" value="Unassembled WGS sequence"/>
</dbReference>
<keyword evidence="7" id="KW-1185">Reference proteome</keyword>
<dbReference type="SUPFAM" id="SSF49503">
    <property type="entry name" value="Cupredoxins"/>
    <property type="match status" value="1"/>
</dbReference>
<feature type="signal peptide" evidence="3">
    <location>
        <begin position="1"/>
        <end position="27"/>
    </location>
</feature>
<dbReference type="PANTHER" id="PTHR33021:SF522">
    <property type="entry name" value="PHYTOCYANIN DOMAIN-CONTAINING PROTEIN"/>
    <property type="match status" value="1"/>
</dbReference>
<evidence type="ECO:0000256" key="1">
    <source>
        <dbReference type="ARBA" id="ARBA00023157"/>
    </source>
</evidence>
<dbReference type="Pfam" id="PF02298">
    <property type="entry name" value="Cu_bind_like"/>
    <property type="match status" value="1"/>
</dbReference>
<dbReference type="FunFam" id="2.60.40.420:FF:000034">
    <property type="entry name" value="Cupredoxin superfamily protein"/>
    <property type="match status" value="1"/>
</dbReference>
<reference evidence="6" key="1">
    <citation type="journal article" date="2017" name="Plant J.">
        <title>The pomegranate (Punica granatum L.) genome and the genomics of punicalagin biosynthesis.</title>
        <authorList>
            <person name="Qin G."/>
            <person name="Xu C."/>
            <person name="Ming R."/>
            <person name="Tang H."/>
            <person name="Guyot R."/>
            <person name="Kramer E.M."/>
            <person name="Hu Y."/>
            <person name="Yi X."/>
            <person name="Qi Y."/>
            <person name="Xu X."/>
            <person name="Gao Z."/>
            <person name="Pan H."/>
            <person name="Jian J."/>
            <person name="Tian Y."/>
            <person name="Yue Z."/>
            <person name="Xu Y."/>
        </authorList>
    </citation>
    <scope>NUCLEOTIDE SEQUENCE [LARGE SCALE GENOMIC DNA]</scope>
    <source>
        <strain evidence="6">cv. Dabenzi</strain>
    </source>
</reference>
<keyword evidence="1" id="KW-1015">Disulfide bond</keyword>
<dbReference type="Proteomes" id="UP000515151">
    <property type="component" value="Chromosome 3"/>
</dbReference>
<dbReference type="GeneID" id="116200895"/>
<evidence type="ECO:0000256" key="3">
    <source>
        <dbReference type="SAM" id="SignalP"/>
    </source>
</evidence>
<sequence>MKMGREVMVPITCSIMVILALVGIAEATVYTVGDSQGWTASPNITQGFYDDWAANKTFKGGDSLKFVWNGTHNVAFVTKEEYDNCTQIISVFSGGEAFQYKLPSNASGMYYFICTIDSHCAGGQKLAINVTSSETPTNDNGSSASLTMGASWAILCTGVLYHLIN</sequence>
<reference evidence="7" key="3">
    <citation type="journal article" date="2020" name="Plant Biotechnol. J.">
        <title>The pomegranate (Punica granatum L.) draft genome dissects genetic divergence between soft- and hard-seeded cultivars.</title>
        <authorList>
            <person name="Luo X."/>
            <person name="Li H."/>
            <person name="Wu Z."/>
            <person name="Yao W."/>
            <person name="Zhao P."/>
            <person name="Cao D."/>
            <person name="Yu H."/>
            <person name="Li K."/>
            <person name="Poudel K."/>
            <person name="Zhao D."/>
            <person name="Zhang F."/>
            <person name="Xia X."/>
            <person name="Chen L."/>
            <person name="Wang Q."/>
            <person name="Jing D."/>
            <person name="Cao S."/>
        </authorList>
    </citation>
    <scope>NUCLEOTIDE SEQUENCE [LARGE SCALE GENOMIC DNA]</scope>
</reference>
<dbReference type="Gene3D" id="2.60.40.420">
    <property type="entry name" value="Cupredoxins - blue copper proteins"/>
    <property type="match status" value="1"/>
</dbReference>
<feature type="domain" description="Phytocyanin" evidence="4">
    <location>
        <begin position="28"/>
        <end position="132"/>
    </location>
</feature>
<dbReference type="GO" id="GO:0009055">
    <property type="term" value="F:electron transfer activity"/>
    <property type="evidence" value="ECO:0007669"/>
    <property type="project" value="InterPro"/>
</dbReference>
<feature type="chain" id="PRO_5044568855" evidence="3">
    <location>
        <begin position="28"/>
        <end position="165"/>
    </location>
</feature>
<dbReference type="InterPro" id="IPR039391">
    <property type="entry name" value="Phytocyanin-like"/>
</dbReference>
<accession>A0A218W0U7</accession>
<reference evidence="8" key="4">
    <citation type="submission" date="2025-04" db="UniProtKB">
        <authorList>
            <consortium name="RefSeq"/>
        </authorList>
    </citation>
    <scope>IDENTIFICATION</scope>
    <source>
        <tissue evidence="8">Leaf</tissue>
    </source>
</reference>
<proteinExistence type="predicted"/>
<keyword evidence="3" id="KW-0732">Signal</keyword>
<dbReference type="EMBL" id="MTKT01005556">
    <property type="protein sequence ID" value="OWM65930.1"/>
    <property type="molecule type" value="Genomic_DNA"/>
</dbReference>
<protein>
    <submittedName>
        <fullName evidence="8">Stellacyanin-like</fullName>
    </submittedName>
</protein>
<evidence type="ECO:0000256" key="2">
    <source>
        <dbReference type="ARBA" id="ARBA00023180"/>
    </source>
</evidence>
<evidence type="ECO:0000313" key="7">
    <source>
        <dbReference type="Proteomes" id="UP000515151"/>
    </source>
</evidence>
<keyword evidence="2" id="KW-0325">Glycoprotein</keyword>
<dbReference type="OrthoDB" id="1916408at2759"/>
<dbReference type="RefSeq" id="XP_031387715.1">
    <property type="nucleotide sequence ID" value="XM_031531855.1"/>
</dbReference>
<dbReference type="InterPro" id="IPR008972">
    <property type="entry name" value="Cupredoxin"/>
</dbReference>
<dbReference type="PANTHER" id="PTHR33021">
    <property type="entry name" value="BLUE COPPER PROTEIN"/>
    <property type="match status" value="1"/>
</dbReference>
<name>A0A218W0U7_PUNGR</name>
<evidence type="ECO:0000313" key="5">
    <source>
        <dbReference type="EMBL" id="OWM65930.1"/>
    </source>
</evidence>